<accession>A0A0E9XJD1</accession>
<feature type="region of interest" description="Disordered" evidence="1">
    <location>
        <begin position="1"/>
        <end position="21"/>
    </location>
</feature>
<sequence>MANQPKSFTEVRVPKRPRKNKAFGNKLAKKKSWPIHNCHDLTAGRCLVALSEIHQPELLSLSP</sequence>
<dbReference type="EMBL" id="GBXM01006021">
    <property type="protein sequence ID" value="JAI02557.1"/>
    <property type="molecule type" value="Transcribed_RNA"/>
</dbReference>
<organism evidence="2">
    <name type="scientific">Anguilla anguilla</name>
    <name type="common">European freshwater eel</name>
    <name type="synonym">Muraena anguilla</name>
    <dbReference type="NCBI Taxonomy" id="7936"/>
    <lineage>
        <taxon>Eukaryota</taxon>
        <taxon>Metazoa</taxon>
        <taxon>Chordata</taxon>
        <taxon>Craniata</taxon>
        <taxon>Vertebrata</taxon>
        <taxon>Euteleostomi</taxon>
        <taxon>Actinopterygii</taxon>
        <taxon>Neopterygii</taxon>
        <taxon>Teleostei</taxon>
        <taxon>Anguilliformes</taxon>
        <taxon>Anguillidae</taxon>
        <taxon>Anguilla</taxon>
    </lineage>
</organism>
<proteinExistence type="predicted"/>
<dbReference type="AlphaFoldDB" id="A0A0E9XJD1"/>
<reference evidence="2" key="2">
    <citation type="journal article" date="2015" name="Fish Shellfish Immunol.">
        <title>Early steps in the European eel (Anguilla anguilla)-Vibrio vulnificus interaction in the gills: Role of the RtxA13 toxin.</title>
        <authorList>
            <person name="Callol A."/>
            <person name="Pajuelo D."/>
            <person name="Ebbesson L."/>
            <person name="Teles M."/>
            <person name="MacKenzie S."/>
            <person name="Amaro C."/>
        </authorList>
    </citation>
    <scope>NUCLEOTIDE SEQUENCE</scope>
</reference>
<name>A0A0E9XJD1_ANGAN</name>
<protein>
    <submittedName>
        <fullName evidence="2">Uncharacterized protein</fullName>
    </submittedName>
</protein>
<evidence type="ECO:0000256" key="1">
    <source>
        <dbReference type="SAM" id="MobiDB-lite"/>
    </source>
</evidence>
<reference evidence="2" key="1">
    <citation type="submission" date="2014-11" db="EMBL/GenBank/DDBJ databases">
        <authorList>
            <person name="Amaro Gonzalez C."/>
        </authorList>
    </citation>
    <scope>NUCLEOTIDE SEQUENCE</scope>
</reference>
<evidence type="ECO:0000313" key="2">
    <source>
        <dbReference type="EMBL" id="JAI02557.1"/>
    </source>
</evidence>